<dbReference type="EMBL" id="JJMU01000005">
    <property type="protein sequence ID" value="KGE15852.1"/>
    <property type="molecule type" value="Genomic_DNA"/>
</dbReference>
<comment type="caution">
    <text evidence="1">The sequence shown here is derived from an EMBL/GenBank/DDBJ whole genome shotgun (WGS) entry which is preliminary data.</text>
</comment>
<dbReference type="PATRIC" id="fig|1229276.3.peg.420"/>
<proteinExistence type="predicted"/>
<gene>
    <name evidence="1" type="ORF">DI53_0405</name>
</gene>
<dbReference type="STRING" id="1229276.DI53_0405"/>
<dbReference type="Proteomes" id="UP000031802">
    <property type="component" value="Unassembled WGS sequence"/>
</dbReference>
<organism evidence="1 2">
    <name type="scientific">Sphingobacterium deserti</name>
    <dbReference type="NCBI Taxonomy" id="1229276"/>
    <lineage>
        <taxon>Bacteria</taxon>
        <taxon>Pseudomonadati</taxon>
        <taxon>Bacteroidota</taxon>
        <taxon>Sphingobacteriia</taxon>
        <taxon>Sphingobacteriales</taxon>
        <taxon>Sphingobacteriaceae</taxon>
        <taxon>Sphingobacterium</taxon>
    </lineage>
</organism>
<dbReference type="AlphaFoldDB" id="A0A0B8T332"/>
<name>A0A0B8T332_9SPHI</name>
<accession>A0A0B8T332</accession>
<dbReference type="OrthoDB" id="5109343at2"/>
<reference evidence="1 2" key="2">
    <citation type="journal article" date="2015" name="PLoS ONE">
        <title>Whole-Genome Optical Mapping and Finished Genome Sequence of Sphingobacterium deserti sp. nov., a New Species Isolated from the Western Desert of China.</title>
        <authorList>
            <person name="Teng C."/>
            <person name="Zhou Z."/>
            <person name="Molnar I."/>
            <person name="Li X."/>
            <person name="Tang R."/>
            <person name="Chen M."/>
            <person name="Wang L."/>
            <person name="Su S."/>
            <person name="Zhang W."/>
            <person name="Lin M."/>
        </authorList>
    </citation>
    <scope>NUCLEOTIDE SEQUENCE [LARGE SCALE GENOMIC DNA]</scope>
    <source>
        <strain evidence="2">ACCC05744</strain>
    </source>
</reference>
<evidence type="ECO:0000313" key="2">
    <source>
        <dbReference type="Proteomes" id="UP000031802"/>
    </source>
</evidence>
<keyword evidence="2" id="KW-1185">Reference proteome</keyword>
<protein>
    <submittedName>
        <fullName evidence="1">Uncharacterized protein</fullName>
    </submittedName>
</protein>
<sequence>MKTLYILLCSFSLSIMEGCSKNNVEIPPVEFGKIDARFGRHGYTLMNDHSRKVINTLTYDGKNYRFYIELNNFGNNGFQDYRVFHRLEVDLEDIVAGKVYSFDATNSSTERQQKNRISYEYIEAIGDRFDHKFYRPAIGKRNLSLTIESIKSNNYRTPAIDGGFEGYLFNVADVRDSVLISARFLTEAVR</sequence>
<dbReference type="RefSeq" id="WP_131555152.1">
    <property type="nucleotide sequence ID" value="NZ_JJMU01000005.1"/>
</dbReference>
<evidence type="ECO:0000313" key="1">
    <source>
        <dbReference type="EMBL" id="KGE15852.1"/>
    </source>
</evidence>
<reference evidence="2" key="1">
    <citation type="submission" date="2014-04" db="EMBL/GenBank/DDBJ databases">
        <title>Whole-Genome optical mapping and complete genome sequence of Sphingobacterium deserti sp. nov., a new spaces isolated from desert in the west of China.</title>
        <authorList>
            <person name="Teng C."/>
            <person name="Zhou Z."/>
            <person name="Li X."/>
            <person name="Chen M."/>
            <person name="Lin M."/>
            <person name="Wang L."/>
            <person name="Su S."/>
            <person name="Zhang C."/>
            <person name="Zhang W."/>
        </authorList>
    </citation>
    <scope>NUCLEOTIDE SEQUENCE [LARGE SCALE GENOMIC DNA]</scope>
    <source>
        <strain evidence="2">ACCC05744</strain>
    </source>
</reference>